<comment type="function">
    <text evidence="1 8">Golgi membrane protein involved in vesicular trafficking.</text>
</comment>
<comment type="subcellular location">
    <subcellularLocation>
        <location evidence="2 8">Golgi apparatus membrane</location>
        <topology evidence="2 8">Multi-pass membrane protein</topology>
    </subcellularLocation>
</comment>
<dbReference type="Proteomes" id="UP000788993">
    <property type="component" value="Unassembled WGS sequence"/>
</dbReference>
<comment type="similarity">
    <text evidence="3 8">Belongs to the TVP23 family.</text>
</comment>
<dbReference type="GO" id="GO:0016192">
    <property type="term" value="P:vesicle-mediated transport"/>
    <property type="evidence" value="ECO:0007669"/>
    <property type="project" value="EnsemblFungi"/>
</dbReference>
<comment type="caution">
    <text evidence="9">The sequence shown here is derived from an EMBL/GenBank/DDBJ whole genome shotgun (WGS) entry which is preliminary data.</text>
</comment>
<keyword evidence="10" id="KW-1185">Reference proteome</keyword>
<sequence>MADRTLYQRLSESSHPVALLFFLFFRLAPLLVYLLGVLFTSNYILNFIITMLLLAADFWNVKNISGRLMVGLRWWNEANDLGQSIWVFETADPNRYINPIDSKVFWLFLYSCPVLWLVLGIVAMLKLQFLSLTLVGLAIVLTSINALAYTKCDKFGKANSIASNVAGSVASGFFGNVGGLVAGVFRR</sequence>
<feature type="transmembrane region" description="Helical" evidence="8">
    <location>
        <begin position="17"/>
        <end position="37"/>
    </location>
</feature>
<dbReference type="GO" id="GO:0009306">
    <property type="term" value="P:protein secretion"/>
    <property type="evidence" value="ECO:0007669"/>
    <property type="project" value="TreeGrafter"/>
</dbReference>
<evidence type="ECO:0000256" key="8">
    <source>
        <dbReference type="RuleBase" id="RU361206"/>
    </source>
</evidence>
<dbReference type="EMBL" id="JAEUBD010001540">
    <property type="protein sequence ID" value="KAH3659372.1"/>
    <property type="molecule type" value="Genomic_DNA"/>
</dbReference>
<dbReference type="PANTHER" id="PTHR13019:SF7">
    <property type="entry name" value="GOLGI APPARATUS MEMBRANE PROTEIN TVP23"/>
    <property type="match status" value="1"/>
</dbReference>
<protein>
    <recommendedName>
        <fullName evidence="4 8">Golgi apparatus membrane protein TVP23</fullName>
    </recommendedName>
</protein>
<feature type="transmembrane region" description="Helical" evidence="8">
    <location>
        <begin position="104"/>
        <end position="123"/>
    </location>
</feature>
<reference evidence="9" key="2">
    <citation type="submission" date="2021-01" db="EMBL/GenBank/DDBJ databases">
        <authorList>
            <person name="Schikora-Tamarit M.A."/>
        </authorList>
    </citation>
    <scope>NUCLEOTIDE SEQUENCE</scope>
    <source>
        <strain evidence="9">NCAIM Y.01608</strain>
    </source>
</reference>
<organism evidence="9 10">
    <name type="scientific">Ogataea polymorpha</name>
    <dbReference type="NCBI Taxonomy" id="460523"/>
    <lineage>
        <taxon>Eukaryota</taxon>
        <taxon>Fungi</taxon>
        <taxon>Dikarya</taxon>
        <taxon>Ascomycota</taxon>
        <taxon>Saccharomycotina</taxon>
        <taxon>Pichiomycetes</taxon>
        <taxon>Pichiales</taxon>
        <taxon>Pichiaceae</taxon>
        <taxon>Ogataea</taxon>
    </lineage>
</organism>
<proteinExistence type="inferred from homology"/>
<name>A0A1B7SK77_9ASCO</name>
<evidence type="ECO:0000256" key="1">
    <source>
        <dbReference type="ARBA" id="ARBA00003246"/>
    </source>
</evidence>
<dbReference type="PANTHER" id="PTHR13019">
    <property type="entry name" value="GOLGI APPARATUS MEMBRANE PROTEIN TVP23"/>
    <property type="match status" value="1"/>
</dbReference>
<evidence type="ECO:0000256" key="3">
    <source>
        <dbReference type="ARBA" id="ARBA00005467"/>
    </source>
</evidence>
<keyword evidence="7 8" id="KW-0472">Membrane</keyword>
<dbReference type="Pfam" id="PF05832">
    <property type="entry name" value="DUF846"/>
    <property type="match status" value="1"/>
</dbReference>
<accession>A0A1B7SK77</accession>
<evidence type="ECO:0000313" key="9">
    <source>
        <dbReference type="EMBL" id="KAH3659372.1"/>
    </source>
</evidence>
<dbReference type="RefSeq" id="XP_018211770.1">
    <property type="nucleotide sequence ID" value="XM_018358106.1"/>
</dbReference>
<evidence type="ECO:0000256" key="7">
    <source>
        <dbReference type="ARBA" id="ARBA00023136"/>
    </source>
</evidence>
<feature type="transmembrane region" description="Helical" evidence="8">
    <location>
        <begin position="43"/>
        <end position="61"/>
    </location>
</feature>
<comment type="caution">
    <text evidence="8">Lacks conserved residue(s) required for the propagation of feature annotation.</text>
</comment>
<evidence type="ECO:0000256" key="2">
    <source>
        <dbReference type="ARBA" id="ARBA00004653"/>
    </source>
</evidence>
<evidence type="ECO:0000256" key="4">
    <source>
        <dbReference type="ARBA" id="ARBA00013603"/>
    </source>
</evidence>
<evidence type="ECO:0000256" key="6">
    <source>
        <dbReference type="ARBA" id="ARBA00022989"/>
    </source>
</evidence>
<keyword evidence="5 8" id="KW-0812">Transmembrane</keyword>
<gene>
    <name evidence="9" type="ORF">OGATHE_006256</name>
</gene>
<dbReference type="AlphaFoldDB" id="A0A1B7SK77"/>
<keyword evidence="8" id="KW-0333">Golgi apparatus</keyword>
<evidence type="ECO:0000256" key="5">
    <source>
        <dbReference type="ARBA" id="ARBA00022692"/>
    </source>
</evidence>
<evidence type="ECO:0000313" key="10">
    <source>
        <dbReference type="Proteomes" id="UP000788993"/>
    </source>
</evidence>
<dbReference type="InterPro" id="IPR008564">
    <property type="entry name" value="TVP23-like"/>
</dbReference>
<keyword evidence="6 8" id="KW-1133">Transmembrane helix</keyword>
<reference evidence="9" key="1">
    <citation type="journal article" date="2021" name="Open Biol.">
        <title>Shared evolutionary footprints suggest mitochondrial oxidative damage underlies multiple complex I losses in fungi.</title>
        <authorList>
            <person name="Schikora-Tamarit M.A."/>
            <person name="Marcet-Houben M."/>
            <person name="Nosek J."/>
            <person name="Gabaldon T."/>
        </authorList>
    </citation>
    <scope>NUCLEOTIDE SEQUENCE</scope>
    <source>
        <strain evidence="9">NCAIM Y.01608</strain>
    </source>
</reference>
<dbReference type="GO" id="GO:0000139">
    <property type="term" value="C:Golgi membrane"/>
    <property type="evidence" value="ECO:0007669"/>
    <property type="project" value="UniProtKB-SubCell"/>
</dbReference>
<feature type="transmembrane region" description="Helical" evidence="8">
    <location>
        <begin position="129"/>
        <end position="149"/>
    </location>
</feature>
<feature type="transmembrane region" description="Helical" evidence="8">
    <location>
        <begin position="161"/>
        <end position="185"/>
    </location>
</feature>